<comment type="caution">
    <text evidence="2">The sequence shown here is derived from an EMBL/GenBank/DDBJ whole genome shotgun (WGS) entry which is preliminary data.</text>
</comment>
<reference evidence="2 3" key="1">
    <citation type="submission" date="2021-03" db="EMBL/GenBank/DDBJ databases">
        <authorList>
            <person name="King G.J."/>
            <person name="Bancroft I."/>
            <person name="Baten A."/>
            <person name="Bloomfield J."/>
            <person name="Borpatragohain P."/>
            <person name="He Z."/>
            <person name="Irish N."/>
            <person name="Irwin J."/>
            <person name="Liu K."/>
            <person name="Mauleon R.P."/>
            <person name="Moore J."/>
            <person name="Morris R."/>
            <person name="Ostergaard L."/>
            <person name="Wang B."/>
            <person name="Wells R."/>
        </authorList>
    </citation>
    <scope>NUCLEOTIDE SEQUENCE [LARGE SCALE GENOMIC DNA]</scope>
    <source>
        <strain evidence="2">R-o-18</strain>
        <tissue evidence="2">Leaf</tissue>
    </source>
</reference>
<feature type="region of interest" description="Disordered" evidence="1">
    <location>
        <begin position="291"/>
        <end position="331"/>
    </location>
</feature>
<feature type="compositionally biased region" description="Polar residues" evidence="1">
    <location>
        <begin position="299"/>
        <end position="319"/>
    </location>
</feature>
<evidence type="ECO:0000313" key="2">
    <source>
        <dbReference type="EMBL" id="KAG5391801.1"/>
    </source>
</evidence>
<feature type="region of interest" description="Disordered" evidence="1">
    <location>
        <begin position="1"/>
        <end position="68"/>
    </location>
</feature>
<name>A0ABQ7LZ07_BRACM</name>
<dbReference type="EMBL" id="JADBGQ010000006">
    <property type="protein sequence ID" value="KAG5391801.1"/>
    <property type="molecule type" value="Genomic_DNA"/>
</dbReference>
<feature type="compositionally biased region" description="Polar residues" evidence="1">
    <location>
        <begin position="52"/>
        <end position="68"/>
    </location>
</feature>
<feature type="non-terminal residue" evidence="2">
    <location>
        <position position="331"/>
    </location>
</feature>
<feature type="region of interest" description="Disordered" evidence="1">
    <location>
        <begin position="147"/>
        <end position="195"/>
    </location>
</feature>
<dbReference type="Proteomes" id="UP000823674">
    <property type="component" value="Chromosome A06"/>
</dbReference>
<organism evidence="2 3">
    <name type="scientific">Brassica rapa subsp. trilocularis</name>
    <dbReference type="NCBI Taxonomy" id="1813537"/>
    <lineage>
        <taxon>Eukaryota</taxon>
        <taxon>Viridiplantae</taxon>
        <taxon>Streptophyta</taxon>
        <taxon>Embryophyta</taxon>
        <taxon>Tracheophyta</taxon>
        <taxon>Spermatophyta</taxon>
        <taxon>Magnoliopsida</taxon>
        <taxon>eudicotyledons</taxon>
        <taxon>Gunneridae</taxon>
        <taxon>Pentapetalae</taxon>
        <taxon>rosids</taxon>
        <taxon>malvids</taxon>
        <taxon>Brassicales</taxon>
        <taxon>Brassicaceae</taxon>
        <taxon>Brassiceae</taxon>
        <taxon>Brassica</taxon>
    </lineage>
</organism>
<accession>A0ABQ7LZ07</accession>
<gene>
    <name evidence="2" type="primary">A06g500720.1_BraROA</name>
    <name evidence="2" type="ORF">IGI04_021764</name>
</gene>
<sequence length="331" mass="35015">MTPPVPPPPLPPDPASFSAPLPPSPPLPCSAPLVPSEKTIPGVATAPVLVDSQPSSGDKGFQSSSQATPTKVEFNWAKNLDSASRFPESTAPVTTSAEGRPRVRISNGVFERGAKIHNDYIVGIFYGKAPSYGKIWGVLNYLWGKDRRKSKGSAPSQEWRQVPLASMKDNRPQAPGSSVTPQGEPSATFTGVSPVSKAKCKDKQIMDSEPSSSVSGSIVLASTSVPAPTEAGKPTICLTSDPVPPVTTESMELCSADSGFIMVSSRASQCAMVEVKKALVVTSNSFELLQNEQKDQGSDEGNQVSFPTEFSPSSSASVNRKQKKRKLRSSP</sequence>
<protein>
    <submittedName>
        <fullName evidence="2">Uncharacterized protein</fullName>
    </submittedName>
</protein>
<feature type="compositionally biased region" description="Polar residues" evidence="1">
    <location>
        <begin position="175"/>
        <end position="193"/>
    </location>
</feature>
<feature type="compositionally biased region" description="Pro residues" evidence="1">
    <location>
        <begin position="1"/>
        <end position="29"/>
    </location>
</feature>
<feature type="compositionally biased region" description="Basic residues" evidence="1">
    <location>
        <begin position="320"/>
        <end position="331"/>
    </location>
</feature>
<proteinExistence type="predicted"/>
<evidence type="ECO:0000313" key="3">
    <source>
        <dbReference type="Proteomes" id="UP000823674"/>
    </source>
</evidence>
<keyword evidence="3" id="KW-1185">Reference proteome</keyword>
<evidence type="ECO:0000256" key="1">
    <source>
        <dbReference type="SAM" id="MobiDB-lite"/>
    </source>
</evidence>